<dbReference type="PANTHER" id="PTHR10806:SF6">
    <property type="entry name" value="SIGNAL PEPTIDASE COMPLEX CATALYTIC SUBUNIT SEC11"/>
    <property type="match status" value="1"/>
</dbReference>
<evidence type="ECO:0000256" key="4">
    <source>
        <dbReference type="ARBA" id="ARBA00023136"/>
    </source>
</evidence>
<dbReference type="SUPFAM" id="SSF51306">
    <property type="entry name" value="LexA/Signal peptidase"/>
    <property type="match status" value="1"/>
</dbReference>
<keyword evidence="7" id="KW-0378">Hydrolase</keyword>
<dbReference type="AlphaFoldDB" id="A0A8T5USH6"/>
<keyword evidence="4 5" id="KW-0472">Membrane</keyword>
<evidence type="ECO:0000313" key="7">
    <source>
        <dbReference type="EMBL" id="MBZ2165077.1"/>
    </source>
</evidence>
<name>A0A8T5USH6_9EURY</name>
<evidence type="ECO:0000313" key="8">
    <source>
        <dbReference type="Proteomes" id="UP000825933"/>
    </source>
</evidence>
<protein>
    <submittedName>
        <fullName evidence="7">Signal peptidase I</fullName>
        <ecNumber evidence="7">3.4.21.89</ecNumber>
    </submittedName>
</protein>
<dbReference type="PRINTS" id="PR00728">
    <property type="entry name" value="SIGNALPTASE"/>
</dbReference>
<comment type="subcellular location">
    <subcellularLocation>
        <location evidence="1">Membrane</location>
    </subcellularLocation>
</comment>
<dbReference type="CDD" id="cd06530">
    <property type="entry name" value="S26_SPase_I"/>
    <property type="match status" value="1"/>
</dbReference>
<dbReference type="EMBL" id="JAIOUQ010000003">
    <property type="protein sequence ID" value="MBZ2165077.1"/>
    <property type="molecule type" value="Genomic_DNA"/>
</dbReference>
<feature type="domain" description="Peptidase S26" evidence="6">
    <location>
        <begin position="7"/>
        <end position="87"/>
    </location>
</feature>
<organism evidence="7 8">
    <name type="scientific">Methanobacterium spitsbergense</name>
    <dbReference type="NCBI Taxonomy" id="2874285"/>
    <lineage>
        <taxon>Archaea</taxon>
        <taxon>Methanobacteriati</taxon>
        <taxon>Methanobacteriota</taxon>
        <taxon>Methanomada group</taxon>
        <taxon>Methanobacteria</taxon>
        <taxon>Methanobacteriales</taxon>
        <taxon>Methanobacteriaceae</taxon>
        <taxon>Methanobacterium</taxon>
    </lineage>
</organism>
<keyword evidence="2 5" id="KW-0812">Transmembrane</keyword>
<dbReference type="GO" id="GO:0006465">
    <property type="term" value="P:signal peptide processing"/>
    <property type="evidence" value="ECO:0007669"/>
    <property type="project" value="InterPro"/>
</dbReference>
<comment type="caution">
    <text evidence="7">The sequence shown here is derived from an EMBL/GenBank/DDBJ whole genome shotgun (WGS) entry which is preliminary data.</text>
</comment>
<sequence length="141" mass="15706">MSNTREILSYVAIIIIGIILAQHMNVVVSGSMEPVFYRGDVVVIEKTDFLGIQEINPDDLKIGDIVIYRATWFPEPVIHRIIATGTDSNGTPYYTTKGDNNPVQDPAPVYHDQVMAKVISFGNTPFVIPKVGYITLWIRGL</sequence>
<gene>
    <name evidence="7" type="ORF">K8N75_03340</name>
</gene>
<dbReference type="Proteomes" id="UP000825933">
    <property type="component" value="Unassembled WGS sequence"/>
</dbReference>
<dbReference type="PANTHER" id="PTHR10806">
    <property type="entry name" value="SIGNAL PEPTIDASE COMPLEX CATALYTIC SUBUNIT SEC11"/>
    <property type="match status" value="1"/>
</dbReference>
<reference evidence="8" key="1">
    <citation type="journal article" date="2022" name="Microbiol. Resour. Announc.">
        <title>Draft Genome Sequence of a Methanogenic Archaeon from West Spitsbergen Permafrost.</title>
        <authorList>
            <person name="Trubitsyn V."/>
            <person name="Rivkina E."/>
            <person name="Shcherbakova V."/>
        </authorList>
    </citation>
    <scope>NUCLEOTIDE SEQUENCE [LARGE SCALE GENOMIC DNA]</scope>
    <source>
        <strain evidence="8">VT</strain>
    </source>
</reference>
<dbReference type="Gene3D" id="2.10.109.10">
    <property type="entry name" value="Umud Fragment, subunit A"/>
    <property type="match status" value="1"/>
</dbReference>
<evidence type="ECO:0000256" key="5">
    <source>
        <dbReference type="SAM" id="Phobius"/>
    </source>
</evidence>
<keyword evidence="8" id="KW-1185">Reference proteome</keyword>
<evidence type="ECO:0000256" key="1">
    <source>
        <dbReference type="ARBA" id="ARBA00004370"/>
    </source>
</evidence>
<dbReference type="Pfam" id="PF10502">
    <property type="entry name" value="Peptidase_S26"/>
    <property type="match status" value="1"/>
</dbReference>
<dbReference type="EC" id="3.4.21.89" evidence="7"/>
<feature type="transmembrane region" description="Helical" evidence="5">
    <location>
        <begin position="7"/>
        <end position="24"/>
    </location>
</feature>
<evidence type="ECO:0000256" key="2">
    <source>
        <dbReference type="ARBA" id="ARBA00022692"/>
    </source>
</evidence>
<dbReference type="NCBIfam" id="TIGR02228">
    <property type="entry name" value="sigpep_I_arch"/>
    <property type="match status" value="1"/>
</dbReference>
<evidence type="ECO:0000259" key="6">
    <source>
        <dbReference type="Pfam" id="PF10502"/>
    </source>
</evidence>
<dbReference type="RefSeq" id="WP_223790705.1">
    <property type="nucleotide sequence ID" value="NZ_JAIOUQ010000003.1"/>
</dbReference>
<accession>A0A8T5USH6</accession>
<dbReference type="InterPro" id="IPR019533">
    <property type="entry name" value="Peptidase_S26"/>
</dbReference>
<dbReference type="GO" id="GO:0004252">
    <property type="term" value="F:serine-type endopeptidase activity"/>
    <property type="evidence" value="ECO:0007669"/>
    <property type="project" value="InterPro"/>
</dbReference>
<proteinExistence type="predicted"/>
<dbReference type="InterPro" id="IPR036286">
    <property type="entry name" value="LexA/Signal_pep-like_sf"/>
</dbReference>
<keyword evidence="3 5" id="KW-1133">Transmembrane helix</keyword>
<dbReference type="GO" id="GO:0016020">
    <property type="term" value="C:membrane"/>
    <property type="evidence" value="ECO:0007669"/>
    <property type="project" value="UniProtKB-SubCell"/>
</dbReference>
<evidence type="ECO:0000256" key="3">
    <source>
        <dbReference type="ARBA" id="ARBA00022989"/>
    </source>
</evidence>
<dbReference type="GO" id="GO:0009003">
    <property type="term" value="F:signal peptidase activity"/>
    <property type="evidence" value="ECO:0007669"/>
    <property type="project" value="UniProtKB-EC"/>
</dbReference>
<dbReference type="InterPro" id="IPR001733">
    <property type="entry name" value="Peptidase_S26B"/>
</dbReference>